<keyword evidence="3" id="KW-0732">Signal</keyword>
<dbReference type="OMA" id="LMICHAV"/>
<dbReference type="Gramene" id="Solyc01g009240.3.1">
    <property type="protein sequence ID" value="Solyc01g009240.3.1"/>
    <property type="gene ID" value="Solyc01g009240.3"/>
</dbReference>
<dbReference type="EnsemblPlants" id="Solyc01g009240.3.1">
    <property type="protein sequence ID" value="Solyc01g009240.3.1"/>
    <property type="gene ID" value="Solyc01g009240.3"/>
</dbReference>
<proteinExistence type="predicted"/>
<name>A0A3Q7E9B5_SOLLC</name>
<evidence type="ECO:0000256" key="3">
    <source>
        <dbReference type="SAM" id="SignalP"/>
    </source>
</evidence>
<sequence>MGKFVKIPFIGFMLFCVLAMVIEAENMKYKDPKQKLSVRIKDLLKRMTLEEKIGQMTQIERKVASAEVMSKYFIGSLLSGGGSVPKPNATAEDWVNMVNDFQKGSLSTRLGIPMIYGIDAVHGHNNVYKATIFPHNIGLGVTRQVSINRSLKCRCLVLFPGISLMICHAVLLVVDAIDA</sequence>
<reference evidence="5" key="1">
    <citation type="journal article" date="2012" name="Nature">
        <title>The tomato genome sequence provides insights into fleshy fruit evolution.</title>
        <authorList>
            <consortium name="Tomato Genome Consortium"/>
        </authorList>
    </citation>
    <scope>NUCLEOTIDE SEQUENCE [LARGE SCALE GENOMIC DNA]</scope>
    <source>
        <strain evidence="5">cv. Heinz 1706</strain>
    </source>
</reference>
<dbReference type="InterPro" id="IPR017853">
    <property type="entry name" value="GH"/>
</dbReference>
<keyword evidence="2" id="KW-0812">Transmembrane</keyword>
<evidence type="ECO:0000313" key="5">
    <source>
        <dbReference type="EnsemblPlants" id="Solyc01g009240.3.1"/>
    </source>
</evidence>
<feature type="chain" id="PRO_5018521111" description="Glycoside hydrolase family 3 N-terminal domain-containing protein" evidence="3">
    <location>
        <begin position="25"/>
        <end position="179"/>
    </location>
</feature>
<keyword evidence="2" id="KW-1133">Transmembrane helix</keyword>
<dbReference type="InterPro" id="IPR036962">
    <property type="entry name" value="Glyco_hydro_3_N_sf"/>
</dbReference>
<reference evidence="5" key="2">
    <citation type="submission" date="2019-01" db="UniProtKB">
        <authorList>
            <consortium name="EnsemblPlants"/>
        </authorList>
    </citation>
    <scope>IDENTIFICATION</scope>
    <source>
        <strain evidence="5">cv. Heinz 1706</strain>
    </source>
</reference>
<feature type="domain" description="Glycoside hydrolase family 3 N-terminal" evidence="4">
    <location>
        <begin position="48"/>
        <end position="146"/>
    </location>
</feature>
<evidence type="ECO:0000259" key="4">
    <source>
        <dbReference type="Pfam" id="PF00933"/>
    </source>
</evidence>
<dbReference type="Pfam" id="PF00933">
    <property type="entry name" value="Glyco_hydro_3"/>
    <property type="match status" value="1"/>
</dbReference>
<dbReference type="SUPFAM" id="SSF51445">
    <property type="entry name" value="(Trans)glycosidases"/>
    <property type="match status" value="1"/>
</dbReference>
<keyword evidence="2" id="KW-0472">Membrane</keyword>
<dbReference type="Proteomes" id="UP000004994">
    <property type="component" value="Chromosome 1"/>
</dbReference>
<dbReference type="InterPro" id="IPR001764">
    <property type="entry name" value="Glyco_hydro_3_N"/>
</dbReference>
<keyword evidence="1" id="KW-0378">Hydrolase</keyword>
<dbReference type="GO" id="GO:0004553">
    <property type="term" value="F:hydrolase activity, hydrolyzing O-glycosyl compounds"/>
    <property type="evidence" value="ECO:0007669"/>
    <property type="project" value="InterPro"/>
</dbReference>
<accession>A0A3Q7E9B5</accession>
<evidence type="ECO:0000313" key="6">
    <source>
        <dbReference type="Proteomes" id="UP000004994"/>
    </source>
</evidence>
<dbReference type="PaxDb" id="4081-Solyc01g009240.2.1"/>
<dbReference type="AlphaFoldDB" id="A0A3Q7E9B5"/>
<organism evidence="5">
    <name type="scientific">Solanum lycopersicum</name>
    <name type="common">Tomato</name>
    <name type="synonym">Lycopersicon esculentum</name>
    <dbReference type="NCBI Taxonomy" id="4081"/>
    <lineage>
        <taxon>Eukaryota</taxon>
        <taxon>Viridiplantae</taxon>
        <taxon>Streptophyta</taxon>
        <taxon>Embryophyta</taxon>
        <taxon>Tracheophyta</taxon>
        <taxon>Spermatophyta</taxon>
        <taxon>Magnoliopsida</taxon>
        <taxon>eudicotyledons</taxon>
        <taxon>Gunneridae</taxon>
        <taxon>Pentapetalae</taxon>
        <taxon>asterids</taxon>
        <taxon>lamiids</taxon>
        <taxon>Solanales</taxon>
        <taxon>Solanaceae</taxon>
        <taxon>Solanoideae</taxon>
        <taxon>Solaneae</taxon>
        <taxon>Solanum</taxon>
        <taxon>Solanum subgen. Lycopersicon</taxon>
    </lineage>
</organism>
<feature type="transmembrane region" description="Helical" evidence="2">
    <location>
        <begin position="156"/>
        <end position="177"/>
    </location>
</feature>
<feature type="signal peptide" evidence="3">
    <location>
        <begin position="1"/>
        <end position="24"/>
    </location>
</feature>
<dbReference type="PANTHER" id="PTHR30620:SF81">
    <property type="entry name" value="BETA-GLUCOSIDASE BOGH3B-LIKE"/>
    <property type="match status" value="1"/>
</dbReference>
<evidence type="ECO:0000256" key="2">
    <source>
        <dbReference type="SAM" id="Phobius"/>
    </source>
</evidence>
<dbReference type="Gene3D" id="3.20.20.300">
    <property type="entry name" value="Glycoside hydrolase, family 3, N-terminal domain"/>
    <property type="match status" value="1"/>
</dbReference>
<dbReference type="InterPro" id="IPR051915">
    <property type="entry name" value="Cellulose_Degrad_GH3"/>
</dbReference>
<dbReference type="PANTHER" id="PTHR30620">
    <property type="entry name" value="PERIPLASMIC BETA-GLUCOSIDASE-RELATED"/>
    <property type="match status" value="1"/>
</dbReference>
<dbReference type="GO" id="GO:0005975">
    <property type="term" value="P:carbohydrate metabolic process"/>
    <property type="evidence" value="ECO:0007669"/>
    <property type="project" value="InterPro"/>
</dbReference>
<protein>
    <recommendedName>
        <fullName evidence="4">Glycoside hydrolase family 3 N-terminal domain-containing protein</fullName>
    </recommendedName>
</protein>
<dbReference type="InParanoid" id="A0A3Q7E9B5"/>
<evidence type="ECO:0000256" key="1">
    <source>
        <dbReference type="ARBA" id="ARBA00022801"/>
    </source>
</evidence>
<keyword evidence="6" id="KW-1185">Reference proteome</keyword>